<dbReference type="Proteomes" id="UP000002385">
    <property type="component" value="Chromosome"/>
</dbReference>
<dbReference type="AlphaFoldDB" id="B7KQV4"/>
<accession>B7KQV4</accession>
<dbReference type="HOGENOM" id="CLU_848980_0_0_5"/>
<reference evidence="2" key="1">
    <citation type="submission" date="2008-12" db="EMBL/GenBank/DDBJ databases">
        <title>Complete sequence of chromosome of Methylobacterium chloromethanicum CM4.</title>
        <authorList>
            <consortium name="US DOE Joint Genome Institute"/>
            <person name="Lucas S."/>
            <person name="Copeland A."/>
            <person name="Lapidus A."/>
            <person name="Glavina del Rio T."/>
            <person name="Dalin E."/>
            <person name="Tice H."/>
            <person name="Bruce D."/>
            <person name="Goodwin L."/>
            <person name="Pitluck S."/>
            <person name="Chertkov O."/>
            <person name="Brettin T."/>
            <person name="Detter J.C."/>
            <person name="Han C."/>
            <person name="Larimer F."/>
            <person name="Land M."/>
            <person name="Hauser L."/>
            <person name="Kyrpides N."/>
            <person name="Mikhailova N."/>
            <person name="Marx C."/>
            <person name="Richardson P."/>
        </authorList>
    </citation>
    <scope>NUCLEOTIDE SEQUENCE [LARGE SCALE GENOMIC DNA]</scope>
    <source>
        <strain evidence="2">CM4 / NCIMB 13688</strain>
    </source>
</reference>
<sequence>MVGDGGMSGVENVPGSGTAAVPYRSLSEPFLAALEALAAASNGAWWADVLADPDLLLAVRNRSLNVYYRGASLFRITPASEGVAAETHVKYLVRQRQAMTRLAADGGFGLDPAAAVWTRYEGPATLAEMKRAATPLAGLEKTGVHALVQANPNVVDVEVSLTGAPLDIAAEPDGAQAEVDAALQSPDADAGVVPKRQDRLDVASLEERGVADEAWLVFHEAKLAANPALRSKLIPAIVGQVERYRATLKHEADRLASSYPALCRDLVRLDTLRRTVRLARGLDVAALPQRDPLVAKVASGARQLRVDPEPRLVLFGFDADQRDGAVETITESLRSQHNLRVYAVGRPGKGTAAFRRPNDLTSSPV</sequence>
<evidence type="ECO:0000313" key="2">
    <source>
        <dbReference type="Proteomes" id="UP000002385"/>
    </source>
</evidence>
<name>B7KQV4_METC4</name>
<gene>
    <name evidence="1" type="ordered locus">Mchl_4721</name>
</gene>
<reference evidence="1 2" key="2">
    <citation type="journal article" date="2012" name="J. Bacteriol.">
        <title>Complete genome sequences of six strains of the genus Methylobacterium.</title>
        <authorList>
            <person name="Marx C.J."/>
            <person name="Bringel F."/>
            <person name="Chistoserdova L."/>
            <person name="Moulin L."/>
            <person name="Farhan Ul Haque M."/>
            <person name="Fleischman D.E."/>
            <person name="Gruffaz C."/>
            <person name="Jourand P."/>
            <person name="Knief C."/>
            <person name="Lee M.C."/>
            <person name="Muller E.E."/>
            <person name="Nadalig T."/>
            <person name="Peyraud R."/>
            <person name="Roselli S."/>
            <person name="Russ L."/>
            <person name="Goodwin L.A."/>
            <person name="Ivanova N."/>
            <person name="Kyrpides N."/>
            <person name="Lajus A."/>
            <person name="Land M.L."/>
            <person name="Medigue C."/>
            <person name="Mikhailova N."/>
            <person name="Nolan M."/>
            <person name="Woyke T."/>
            <person name="Stolyar S."/>
            <person name="Vorholt J.A."/>
            <person name="Vuilleumier S."/>
        </authorList>
    </citation>
    <scope>NUCLEOTIDE SEQUENCE [LARGE SCALE GENOMIC DNA]</scope>
    <source>
        <strain evidence="2">CM4 / NCIMB 13688</strain>
    </source>
</reference>
<protein>
    <submittedName>
        <fullName evidence="1">Uncharacterized protein</fullName>
    </submittedName>
</protein>
<proteinExistence type="predicted"/>
<dbReference type="KEGG" id="mch:Mchl_4721"/>
<dbReference type="EMBL" id="CP001298">
    <property type="protein sequence ID" value="ACK85495.1"/>
    <property type="molecule type" value="Genomic_DNA"/>
</dbReference>
<evidence type="ECO:0000313" key="1">
    <source>
        <dbReference type="EMBL" id="ACK85495.1"/>
    </source>
</evidence>
<organism evidence="1 2">
    <name type="scientific">Methylorubrum extorquens (strain CM4 / NCIMB 13688)</name>
    <name type="common">Methylobacterium extorquens</name>
    <dbReference type="NCBI Taxonomy" id="440085"/>
    <lineage>
        <taxon>Bacteria</taxon>
        <taxon>Pseudomonadati</taxon>
        <taxon>Pseudomonadota</taxon>
        <taxon>Alphaproteobacteria</taxon>
        <taxon>Hyphomicrobiales</taxon>
        <taxon>Methylobacteriaceae</taxon>
        <taxon>Methylorubrum</taxon>
    </lineage>
</organism>